<reference evidence="1 2" key="1">
    <citation type="submission" date="2019-07" db="EMBL/GenBank/DDBJ databases">
        <title>WGS assembly of Gossypium tomentosum.</title>
        <authorList>
            <person name="Chen Z.J."/>
            <person name="Sreedasyam A."/>
            <person name="Ando A."/>
            <person name="Song Q."/>
            <person name="De L."/>
            <person name="Hulse-Kemp A."/>
            <person name="Ding M."/>
            <person name="Ye W."/>
            <person name="Kirkbride R."/>
            <person name="Jenkins J."/>
            <person name="Plott C."/>
            <person name="Lovell J."/>
            <person name="Lin Y.-M."/>
            <person name="Vaughn R."/>
            <person name="Liu B."/>
            <person name="Li W."/>
            <person name="Simpson S."/>
            <person name="Scheffler B."/>
            <person name="Saski C."/>
            <person name="Grover C."/>
            <person name="Hu G."/>
            <person name="Conover J."/>
            <person name="Carlson J."/>
            <person name="Shu S."/>
            <person name="Boston L."/>
            <person name="Williams M."/>
            <person name="Peterson D."/>
            <person name="Mcgee K."/>
            <person name="Jones D."/>
            <person name="Wendel J."/>
            <person name="Stelly D."/>
            <person name="Grimwood J."/>
            <person name="Schmutz J."/>
        </authorList>
    </citation>
    <scope>NUCLEOTIDE SEQUENCE [LARGE SCALE GENOMIC DNA]</scope>
    <source>
        <strain evidence="1">7179.01</strain>
    </source>
</reference>
<dbReference type="AlphaFoldDB" id="A0A5D2QDQ2"/>
<dbReference type="Proteomes" id="UP000322667">
    <property type="component" value="Chromosome A05"/>
</dbReference>
<dbReference type="EMBL" id="CM017614">
    <property type="protein sequence ID" value="TYI25530.1"/>
    <property type="molecule type" value="Genomic_DNA"/>
</dbReference>
<evidence type="ECO:0000313" key="2">
    <source>
        <dbReference type="Proteomes" id="UP000322667"/>
    </source>
</evidence>
<accession>A0A5D2QDQ2</accession>
<organism evidence="1 2">
    <name type="scientific">Gossypium tomentosum</name>
    <name type="common">Hawaiian cotton</name>
    <name type="synonym">Gossypium sandvicense</name>
    <dbReference type="NCBI Taxonomy" id="34277"/>
    <lineage>
        <taxon>Eukaryota</taxon>
        <taxon>Viridiplantae</taxon>
        <taxon>Streptophyta</taxon>
        <taxon>Embryophyta</taxon>
        <taxon>Tracheophyta</taxon>
        <taxon>Spermatophyta</taxon>
        <taxon>Magnoliopsida</taxon>
        <taxon>eudicotyledons</taxon>
        <taxon>Gunneridae</taxon>
        <taxon>Pentapetalae</taxon>
        <taxon>rosids</taxon>
        <taxon>malvids</taxon>
        <taxon>Malvales</taxon>
        <taxon>Malvaceae</taxon>
        <taxon>Malvoideae</taxon>
        <taxon>Gossypium</taxon>
    </lineage>
</organism>
<keyword evidence="2" id="KW-1185">Reference proteome</keyword>
<proteinExistence type="predicted"/>
<evidence type="ECO:0000313" key="1">
    <source>
        <dbReference type="EMBL" id="TYI25530.1"/>
    </source>
</evidence>
<sequence length="65" mass="7163">MLQPLQPSQFPSAIRCPSDSCATLYVGTPTTTSRRHTCEEIAKTVEKLVVFLAIKSPNNDDLIQT</sequence>
<gene>
    <name evidence="1" type="ORF">ES332_A05G056100v1</name>
</gene>
<name>A0A5D2QDQ2_GOSTO</name>
<protein>
    <submittedName>
        <fullName evidence="1">Uncharacterized protein</fullName>
    </submittedName>
</protein>